<dbReference type="InterPro" id="IPR036942">
    <property type="entry name" value="Beta-barrel_TonB_sf"/>
</dbReference>
<dbReference type="Gene3D" id="2.60.40.1120">
    <property type="entry name" value="Carboxypeptidase-like, regulatory domain"/>
    <property type="match status" value="1"/>
</dbReference>
<evidence type="ECO:0000256" key="5">
    <source>
        <dbReference type="ARBA" id="ARBA00023077"/>
    </source>
</evidence>
<keyword evidence="14" id="KW-1185">Reference proteome</keyword>
<name>A0A6G7J684_9FLAO</name>
<evidence type="ECO:0000256" key="6">
    <source>
        <dbReference type="ARBA" id="ARBA00023136"/>
    </source>
</evidence>
<evidence type="ECO:0000256" key="10">
    <source>
        <dbReference type="SAM" id="SignalP"/>
    </source>
</evidence>
<evidence type="ECO:0000313" key="13">
    <source>
        <dbReference type="EMBL" id="QII46044.1"/>
    </source>
</evidence>
<dbReference type="GO" id="GO:0009279">
    <property type="term" value="C:cell outer membrane"/>
    <property type="evidence" value="ECO:0007669"/>
    <property type="project" value="UniProtKB-SubCell"/>
</dbReference>
<evidence type="ECO:0000256" key="2">
    <source>
        <dbReference type="ARBA" id="ARBA00022448"/>
    </source>
</evidence>
<keyword evidence="6 8" id="KW-0472">Membrane</keyword>
<proteinExistence type="inferred from homology"/>
<dbReference type="CDD" id="cd01347">
    <property type="entry name" value="ligand_gated_channel"/>
    <property type="match status" value="1"/>
</dbReference>
<protein>
    <submittedName>
        <fullName evidence="13">TonB-dependent receptor</fullName>
    </submittedName>
</protein>
<keyword evidence="4 8" id="KW-0812">Transmembrane</keyword>
<comment type="subcellular location">
    <subcellularLocation>
        <location evidence="1 8">Cell outer membrane</location>
        <topology evidence="1 8">Multi-pass membrane protein</topology>
    </subcellularLocation>
</comment>
<dbReference type="Proteomes" id="UP000502928">
    <property type="component" value="Chromosome"/>
</dbReference>
<dbReference type="InterPro" id="IPR039426">
    <property type="entry name" value="TonB-dep_rcpt-like"/>
</dbReference>
<evidence type="ECO:0000256" key="1">
    <source>
        <dbReference type="ARBA" id="ARBA00004571"/>
    </source>
</evidence>
<dbReference type="PANTHER" id="PTHR40980">
    <property type="entry name" value="PLUG DOMAIN-CONTAINING PROTEIN"/>
    <property type="match status" value="1"/>
</dbReference>
<evidence type="ECO:0000313" key="14">
    <source>
        <dbReference type="Proteomes" id="UP000502928"/>
    </source>
</evidence>
<keyword evidence="3 8" id="KW-1134">Transmembrane beta strand</keyword>
<evidence type="ECO:0000256" key="3">
    <source>
        <dbReference type="ARBA" id="ARBA00022452"/>
    </source>
</evidence>
<accession>A0A6G7J684</accession>
<dbReference type="Gene3D" id="2.40.170.20">
    <property type="entry name" value="TonB-dependent receptor, beta-barrel domain"/>
    <property type="match status" value="1"/>
</dbReference>
<keyword evidence="10" id="KW-0732">Signal</keyword>
<keyword evidence="2 8" id="KW-0813">Transport</keyword>
<evidence type="ECO:0000256" key="8">
    <source>
        <dbReference type="PROSITE-ProRule" id="PRU01360"/>
    </source>
</evidence>
<sequence>MKLMNLKKLIFVTLFLVLGTAMGQAQTGNIQGTITDENGIYVPGANVYIESLVKGAISNFDGKFTMVGIPEGDYTLRVTYMGYSDVEQQVSVTSGETAAVSIVLTSSNMELDEVQVSAYGLSGQSKALNTQRNNMNITNVVSTDQIGKFPDANIGDAVKRIPGITMQVDQGEARNIIVRGLSPQLNSVTLNGSRIPSAESDNRNIQMDLIPSDMIQTIEVNKAVTPDMDGDALGGSVNLVTRTAPQGFRLSATAGSGVNFITDKRIWNGSILVGDRTNDGKFGYMLSATINDNDFGSDNIEAEWDNEFEYNTGAEDEEGEPILEEMDVNPYTNVTEQRTYLVQRVRRSFSANFDYQINAANNIYLKTMYNWRDDRENRFAFAQEILDGEDIEEGDFTITNGVPTRFPIEAVRESKGGIAGGRNKNRRLEDQRMQNYTLGGDHLFGNLKFDWMGAYAKASEERLNERYAAYAAEYIVNNDNFDPKYPIMTAADPSDFNNLDNFEFDEITNENQYTEEEDINFFANFELPADIFGKGEGSIKFGARGRFKTKLRNNDFFEYDFEDLYPTLGSVPVKSYTDPDFLAGEKYQAGTFASEEWLGSLDLNSTNGEALPDEFLPGNFEVKENVLAAYLMFNQKLSDKLSVLAGVRVEHTKLDSDGNRVVYIEEDEDAGIEESIEVESVSDENSYTNVLPGIHFKYNLDNNTIMRFAWTNTLARPNYVDLIPRSEIVNEDEEVIVGNPELDPTTSMNFDLNAEHYFESVGIVSGGLFYKRINDFIYTYITEAEDDSFGSGTTGYDVFQPLNGDSASIFGAEVSFQRQLDFLPGFARNFSIYLNYTYLSSSADGIRNEDGDERTDLDLPNTSPNMFNGSLGYADKRFSARLSANFSDSYIDEIGGNAFEDRYYDTQFFLDFNASYAITSNLRIYTDVNNITNQPLRYFQSVKERTQQAEFYSIRFTFGLKYDLFRK</sequence>
<dbReference type="Pfam" id="PF07715">
    <property type="entry name" value="Plug"/>
    <property type="match status" value="1"/>
</dbReference>
<dbReference type="GO" id="GO:0030246">
    <property type="term" value="F:carbohydrate binding"/>
    <property type="evidence" value="ECO:0007669"/>
    <property type="project" value="InterPro"/>
</dbReference>
<dbReference type="PANTHER" id="PTHR40980:SF4">
    <property type="entry name" value="TONB-DEPENDENT RECEPTOR-LIKE BETA-BARREL DOMAIN-CONTAINING PROTEIN"/>
    <property type="match status" value="1"/>
</dbReference>
<evidence type="ECO:0000256" key="4">
    <source>
        <dbReference type="ARBA" id="ARBA00022692"/>
    </source>
</evidence>
<dbReference type="InterPro" id="IPR037066">
    <property type="entry name" value="Plug_dom_sf"/>
</dbReference>
<dbReference type="InterPro" id="IPR013784">
    <property type="entry name" value="Carb-bd-like_fold"/>
</dbReference>
<organism evidence="13 14">
    <name type="scientific">Flagellimonas oceani</name>
    <dbReference type="NCBI Taxonomy" id="2698672"/>
    <lineage>
        <taxon>Bacteria</taxon>
        <taxon>Pseudomonadati</taxon>
        <taxon>Bacteroidota</taxon>
        <taxon>Flavobacteriia</taxon>
        <taxon>Flavobacteriales</taxon>
        <taxon>Flavobacteriaceae</taxon>
        <taxon>Flagellimonas</taxon>
    </lineage>
</organism>
<dbReference type="NCBIfam" id="TIGR01782">
    <property type="entry name" value="TonB-Xanth-Caul"/>
    <property type="match status" value="1"/>
</dbReference>
<evidence type="ECO:0000259" key="11">
    <source>
        <dbReference type="Pfam" id="PF00593"/>
    </source>
</evidence>
<dbReference type="SUPFAM" id="SSF49452">
    <property type="entry name" value="Starch-binding domain-like"/>
    <property type="match status" value="1"/>
</dbReference>
<feature type="domain" description="TonB-dependent receptor plug" evidence="12">
    <location>
        <begin position="132"/>
        <end position="235"/>
    </location>
</feature>
<feature type="signal peptide" evidence="10">
    <location>
        <begin position="1"/>
        <end position="23"/>
    </location>
</feature>
<reference evidence="13 14" key="1">
    <citation type="submission" date="2020-02" db="EMBL/GenBank/DDBJ databases">
        <title>Complete genome of Muricauda sp. 501str8.</title>
        <authorList>
            <person name="Dong B."/>
            <person name="Zhu S."/>
            <person name="Yang J."/>
            <person name="Chen J."/>
        </authorList>
    </citation>
    <scope>NUCLEOTIDE SEQUENCE [LARGE SCALE GENOMIC DNA]</scope>
    <source>
        <strain evidence="13 14">501str8</strain>
    </source>
</reference>
<dbReference type="RefSeq" id="WP_166249426.1">
    <property type="nucleotide sequence ID" value="NZ_CP049616.1"/>
</dbReference>
<evidence type="ECO:0000256" key="7">
    <source>
        <dbReference type="ARBA" id="ARBA00023237"/>
    </source>
</evidence>
<dbReference type="InterPro" id="IPR012910">
    <property type="entry name" value="Plug_dom"/>
</dbReference>
<dbReference type="InterPro" id="IPR000531">
    <property type="entry name" value="Beta-barrel_TonB"/>
</dbReference>
<keyword evidence="7 8" id="KW-0998">Cell outer membrane</keyword>
<dbReference type="SUPFAM" id="SSF56935">
    <property type="entry name" value="Porins"/>
    <property type="match status" value="1"/>
</dbReference>
<dbReference type="PROSITE" id="PS52016">
    <property type="entry name" value="TONB_DEPENDENT_REC_3"/>
    <property type="match status" value="1"/>
</dbReference>
<comment type="similarity">
    <text evidence="8 9">Belongs to the TonB-dependent receptor family.</text>
</comment>
<dbReference type="Gene3D" id="2.170.130.10">
    <property type="entry name" value="TonB-dependent receptor, plug domain"/>
    <property type="match status" value="1"/>
</dbReference>
<feature type="chain" id="PRO_5026011523" evidence="10">
    <location>
        <begin position="24"/>
        <end position="967"/>
    </location>
</feature>
<gene>
    <name evidence="13" type="ORF">GVT53_15625</name>
</gene>
<feature type="domain" description="TonB-dependent receptor-like beta-barrel" evidence="11">
    <location>
        <begin position="433"/>
        <end position="931"/>
    </location>
</feature>
<dbReference type="Pfam" id="PF13715">
    <property type="entry name" value="CarbopepD_reg_2"/>
    <property type="match status" value="1"/>
</dbReference>
<keyword evidence="5 9" id="KW-0798">TonB box</keyword>
<dbReference type="EMBL" id="CP049616">
    <property type="protein sequence ID" value="QII46044.1"/>
    <property type="molecule type" value="Genomic_DNA"/>
</dbReference>
<dbReference type="Pfam" id="PF00593">
    <property type="entry name" value="TonB_dep_Rec_b-barrel"/>
    <property type="match status" value="1"/>
</dbReference>
<evidence type="ECO:0000256" key="9">
    <source>
        <dbReference type="RuleBase" id="RU003357"/>
    </source>
</evidence>
<evidence type="ECO:0000259" key="12">
    <source>
        <dbReference type="Pfam" id="PF07715"/>
    </source>
</evidence>
<dbReference type="InterPro" id="IPR010104">
    <property type="entry name" value="TonB_rcpt_bac"/>
</dbReference>
<dbReference type="KEGG" id="mut:GVT53_15625"/>
<dbReference type="AlphaFoldDB" id="A0A6G7J684"/>
<keyword evidence="13" id="KW-0675">Receptor</keyword>